<evidence type="ECO:0000256" key="1">
    <source>
        <dbReference type="SAM" id="MobiDB-lite"/>
    </source>
</evidence>
<comment type="caution">
    <text evidence="2">The sequence shown here is derived from an EMBL/GenBank/DDBJ whole genome shotgun (WGS) entry which is preliminary data.</text>
</comment>
<evidence type="ECO:0000313" key="2">
    <source>
        <dbReference type="EMBL" id="CAB9525372.1"/>
    </source>
</evidence>
<dbReference type="Proteomes" id="UP001153069">
    <property type="component" value="Unassembled WGS sequence"/>
</dbReference>
<dbReference type="EMBL" id="CAICTM010001665">
    <property type="protein sequence ID" value="CAB9525372.1"/>
    <property type="molecule type" value="Genomic_DNA"/>
</dbReference>
<protein>
    <submittedName>
        <fullName evidence="2">UTP6, small subunit (SSU) processome component, homolog (Yeast)</fullName>
    </submittedName>
</protein>
<proteinExistence type="predicted"/>
<gene>
    <name evidence="2" type="ORF">SEMRO_1667_G289820.1</name>
</gene>
<organism evidence="2 3">
    <name type="scientific">Seminavis robusta</name>
    <dbReference type="NCBI Taxonomy" id="568900"/>
    <lineage>
        <taxon>Eukaryota</taxon>
        <taxon>Sar</taxon>
        <taxon>Stramenopiles</taxon>
        <taxon>Ochrophyta</taxon>
        <taxon>Bacillariophyta</taxon>
        <taxon>Bacillariophyceae</taxon>
        <taxon>Bacillariophycidae</taxon>
        <taxon>Naviculales</taxon>
        <taxon>Naviculaceae</taxon>
        <taxon>Seminavis</taxon>
    </lineage>
</organism>
<sequence>MTKKDKKQSTTERCPFQRVNDSSSLTPSDYLDQFLTHGFLWVKGGSSTSSSSSNNEERNPLSAFFNQHVSTCEAQWTVENRGDYKSDRDVTPTIIAQQSQPTQSFYASTIIPHDTAALSDLLERLPSCSMILPDVHVTGGAWIFCGCTHSSSNKKKRKRPLVGRAEHVDEVPHSGTWHYQLKGNKTWLVRPHGQLFEAQGKKVPALESTSTTTDTTAGGALRLRITVEEGDWFVLNTRIWYHCTELEGTRSDCCCCWSISVARHFYLPIPCPRDTQKGEVVLEEDDIPDDFPRTAILEDVNCALAEVENEEEEDDDDPQQQTTNIVLVSTRDISQGELLCLANDNTDNNNDNEYNADERVDPRAVALRDFQKGEVVLRDDEIPDDLPRSHEPNCELAAASGDSIVLKALCEISAKEVLCILPDDDEEYETVEVDLATGELQHVE</sequence>
<dbReference type="AlphaFoldDB" id="A0A9N8HTY8"/>
<dbReference type="OrthoDB" id="47883at2759"/>
<reference evidence="2" key="1">
    <citation type="submission" date="2020-06" db="EMBL/GenBank/DDBJ databases">
        <authorList>
            <consortium name="Plant Systems Biology data submission"/>
        </authorList>
    </citation>
    <scope>NUCLEOTIDE SEQUENCE</scope>
    <source>
        <strain evidence="2">D6</strain>
    </source>
</reference>
<keyword evidence="3" id="KW-1185">Reference proteome</keyword>
<name>A0A9N8HTY8_9STRA</name>
<feature type="region of interest" description="Disordered" evidence="1">
    <location>
        <begin position="1"/>
        <end position="23"/>
    </location>
</feature>
<evidence type="ECO:0000313" key="3">
    <source>
        <dbReference type="Proteomes" id="UP001153069"/>
    </source>
</evidence>
<accession>A0A9N8HTY8</accession>